<dbReference type="GO" id="GO:0003677">
    <property type="term" value="F:DNA binding"/>
    <property type="evidence" value="ECO:0007669"/>
    <property type="project" value="UniProtKB-KW"/>
</dbReference>
<dbReference type="EMBL" id="AMCI01000685">
    <property type="protein sequence ID" value="EJX08183.1"/>
    <property type="molecule type" value="Genomic_DNA"/>
</dbReference>
<dbReference type="PANTHER" id="PTHR30204:SF15">
    <property type="entry name" value="BLL5018 PROTEIN"/>
    <property type="match status" value="1"/>
</dbReference>
<organism evidence="3">
    <name type="scientific">gut metagenome</name>
    <dbReference type="NCBI Taxonomy" id="749906"/>
    <lineage>
        <taxon>unclassified sequences</taxon>
        <taxon>metagenomes</taxon>
        <taxon>organismal metagenomes</taxon>
    </lineage>
</organism>
<dbReference type="AlphaFoldDB" id="J9GYD9"/>
<dbReference type="CDD" id="cd04765">
    <property type="entry name" value="HTH_MlrA-like_sg2"/>
    <property type="match status" value="1"/>
</dbReference>
<protein>
    <submittedName>
        <fullName evidence="3">Transcriptional regulator</fullName>
    </submittedName>
</protein>
<evidence type="ECO:0000313" key="3">
    <source>
        <dbReference type="EMBL" id="EJX08183.1"/>
    </source>
</evidence>
<reference evidence="3" key="1">
    <citation type="journal article" date="2012" name="PLoS ONE">
        <title>Gene sets for utilization of primary and secondary nutrition supplies in the distal gut of endangered iberian lynx.</title>
        <authorList>
            <person name="Alcaide M."/>
            <person name="Messina E."/>
            <person name="Richter M."/>
            <person name="Bargiela R."/>
            <person name="Peplies J."/>
            <person name="Huws S.A."/>
            <person name="Newbold C.J."/>
            <person name="Golyshin P.N."/>
            <person name="Simon M.A."/>
            <person name="Lopez G."/>
            <person name="Yakimov M.M."/>
            <person name="Ferrer M."/>
        </authorList>
    </citation>
    <scope>NUCLEOTIDE SEQUENCE</scope>
</reference>
<dbReference type="GO" id="GO:0003700">
    <property type="term" value="F:DNA-binding transcription factor activity"/>
    <property type="evidence" value="ECO:0007669"/>
    <property type="project" value="InterPro"/>
</dbReference>
<feature type="domain" description="HTH merR-type" evidence="2">
    <location>
        <begin position="13"/>
        <end position="83"/>
    </location>
</feature>
<dbReference type="InterPro" id="IPR009061">
    <property type="entry name" value="DNA-bd_dom_put_sf"/>
</dbReference>
<evidence type="ECO:0000259" key="2">
    <source>
        <dbReference type="PROSITE" id="PS50937"/>
    </source>
</evidence>
<dbReference type="PANTHER" id="PTHR30204">
    <property type="entry name" value="REDOX-CYCLING DRUG-SENSING TRANSCRIPTIONAL ACTIVATOR SOXR"/>
    <property type="match status" value="1"/>
</dbReference>
<dbReference type="SMART" id="SM00422">
    <property type="entry name" value="HTH_MERR"/>
    <property type="match status" value="1"/>
</dbReference>
<accession>J9GYD9</accession>
<evidence type="ECO:0000256" key="1">
    <source>
        <dbReference type="ARBA" id="ARBA00023125"/>
    </source>
</evidence>
<dbReference type="InterPro" id="IPR000551">
    <property type="entry name" value="MerR-type_HTH_dom"/>
</dbReference>
<name>J9GYD9_9ZZZZ</name>
<keyword evidence="1" id="KW-0238">DNA-binding</keyword>
<dbReference type="SUPFAM" id="SSF46955">
    <property type="entry name" value="Putative DNA-binding domain"/>
    <property type="match status" value="1"/>
</dbReference>
<dbReference type="PROSITE" id="PS50937">
    <property type="entry name" value="HTH_MERR_2"/>
    <property type="match status" value="1"/>
</dbReference>
<sequence length="115" mass="13205">MENDLLNDDKKLFYSISEVSQITDLTETLLRYWEKEFPQLAPKKGARGIRRYTKADIEVVISIKELVKVRGMKLAAARELLKQNKKGTANNVEVLQKLRAIREELVAMKQALGDM</sequence>
<dbReference type="InterPro" id="IPR047057">
    <property type="entry name" value="MerR_fam"/>
</dbReference>
<gene>
    <name evidence="3" type="ORF">EVA_03711</name>
</gene>
<proteinExistence type="predicted"/>
<dbReference type="Gene3D" id="1.10.1660.10">
    <property type="match status" value="1"/>
</dbReference>
<comment type="caution">
    <text evidence="3">The sequence shown here is derived from an EMBL/GenBank/DDBJ whole genome shotgun (WGS) entry which is preliminary data.</text>
</comment>
<dbReference type="Pfam" id="PF13411">
    <property type="entry name" value="MerR_1"/>
    <property type="match status" value="1"/>
</dbReference>